<accession>A0ABY5ZJJ5</accession>
<dbReference type="SMART" id="SM00422">
    <property type="entry name" value="HTH_MERR"/>
    <property type="match status" value="1"/>
</dbReference>
<dbReference type="Pfam" id="PF13411">
    <property type="entry name" value="MerR_1"/>
    <property type="match status" value="1"/>
</dbReference>
<dbReference type="Gene3D" id="3.40.50.280">
    <property type="entry name" value="Cobalamin-binding domain"/>
    <property type="match status" value="1"/>
</dbReference>
<proteinExistence type="predicted"/>
<dbReference type="PROSITE" id="PS50937">
    <property type="entry name" value="HTH_MERR_2"/>
    <property type="match status" value="1"/>
</dbReference>
<keyword evidence="4" id="KW-1185">Reference proteome</keyword>
<name>A0ABY5ZJJ5_9BACT</name>
<dbReference type="InterPro" id="IPR000551">
    <property type="entry name" value="MerR-type_HTH_dom"/>
</dbReference>
<feature type="domain" description="HTH merR-type" evidence="2">
    <location>
        <begin position="1"/>
        <end position="58"/>
    </location>
</feature>
<sequence>MTIQELSRETGIGIDTLRIWERRYGEPTAKRDSRGHRNYAPHQIEELRTVKKLQNLGLRPARIFALSVAERERLLLESFAGSLPENRFLQHLVEVSEPEKIAGVLEGLLKERGLRNFIFDVANPLVQWLDRSWSEGRISIAREHLVSDELESLLHSAVKDKIPAGHRPRMLFLTLSGERHKLGLLMAAALFHLEGFNCLVLREELPLSEVPQLALELNLSAVALSFSIHYPRLQGKNDLIRLRRLLDPQIKLLSGGHAMQQSRSLDNLIICTDLKKIPNICRRHFPATRKKGPP</sequence>
<evidence type="ECO:0000259" key="2">
    <source>
        <dbReference type="PROSITE" id="PS50937"/>
    </source>
</evidence>
<evidence type="ECO:0000256" key="1">
    <source>
        <dbReference type="ARBA" id="ARBA00023125"/>
    </source>
</evidence>
<dbReference type="InterPro" id="IPR047057">
    <property type="entry name" value="MerR_fam"/>
</dbReference>
<dbReference type="CDD" id="cd01104">
    <property type="entry name" value="HTH_MlrA-CarA"/>
    <property type="match status" value="1"/>
</dbReference>
<dbReference type="Gene3D" id="1.10.1240.10">
    <property type="entry name" value="Methionine synthase domain"/>
    <property type="match status" value="1"/>
</dbReference>
<dbReference type="RefSeq" id="WP_260747575.1">
    <property type="nucleotide sequence ID" value="NZ_CP092109.1"/>
</dbReference>
<reference evidence="3" key="1">
    <citation type="journal article" date="2022" name="Environ. Microbiol.">
        <title>Geoalkalibacter halelectricus SAP #1 sp. nov. possessing extracellular electron transfer and mineral#reducing capabilities from a haloalkaline environment.</title>
        <authorList>
            <person name="Yadav S."/>
            <person name="Singh R."/>
            <person name="Sundharam S.S."/>
            <person name="Chaudhary S."/>
            <person name="Krishnamurthi S."/>
            <person name="Patil S.A."/>
        </authorList>
    </citation>
    <scope>NUCLEOTIDE SEQUENCE</scope>
    <source>
        <strain evidence="3">SAP-1</strain>
    </source>
</reference>
<dbReference type="SUPFAM" id="SSF46955">
    <property type="entry name" value="Putative DNA-binding domain"/>
    <property type="match status" value="1"/>
</dbReference>
<organism evidence="3 4">
    <name type="scientific">Geoalkalibacter halelectricus</name>
    <dbReference type="NCBI Taxonomy" id="2847045"/>
    <lineage>
        <taxon>Bacteria</taxon>
        <taxon>Pseudomonadati</taxon>
        <taxon>Thermodesulfobacteriota</taxon>
        <taxon>Desulfuromonadia</taxon>
        <taxon>Desulfuromonadales</taxon>
        <taxon>Geoalkalibacteraceae</taxon>
        <taxon>Geoalkalibacter</taxon>
    </lineage>
</organism>
<evidence type="ECO:0000313" key="3">
    <source>
        <dbReference type="EMBL" id="UWZ79218.1"/>
    </source>
</evidence>
<dbReference type="InterPro" id="IPR036594">
    <property type="entry name" value="Meth_synthase_dom"/>
</dbReference>
<dbReference type="Gene3D" id="1.10.1660.10">
    <property type="match status" value="1"/>
</dbReference>
<dbReference type="InterPro" id="IPR009061">
    <property type="entry name" value="DNA-bd_dom_put_sf"/>
</dbReference>
<dbReference type="SUPFAM" id="SSF52242">
    <property type="entry name" value="Cobalamin (vitamin B12)-binding domain"/>
    <property type="match status" value="1"/>
</dbReference>
<dbReference type="Proteomes" id="UP001060414">
    <property type="component" value="Chromosome"/>
</dbReference>
<keyword evidence="1" id="KW-0238">DNA-binding</keyword>
<evidence type="ECO:0000313" key="4">
    <source>
        <dbReference type="Proteomes" id="UP001060414"/>
    </source>
</evidence>
<dbReference type="InterPro" id="IPR036724">
    <property type="entry name" value="Cobalamin-bd_sf"/>
</dbReference>
<dbReference type="PANTHER" id="PTHR30204">
    <property type="entry name" value="REDOX-CYCLING DRUG-SENSING TRANSCRIPTIONAL ACTIVATOR SOXR"/>
    <property type="match status" value="1"/>
</dbReference>
<protein>
    <submittedName>
        <fullName evidence="3">MerR family transcriptional regulator</fullName>
    </submittedName>
</protein>
<dbReference type="EMBL" id="CP092109">
    <property type="protein sequence ID" value="UWZ79218.1"/>
    <property type="molecule type" value="Genomic_DNA"/>
</dbReference>
<gene>
    <name evidence="3" type="ORF">L9S41_16275</name>
</gene>
<dbReference type="PANTHER" id="PTHR30204:SF97">
    <property type="entry name" value="MERR FAMILY REGULATORY PROTEIN"/>
    <property type="match status" value="1"/>
</dbReference>